<keyword evidence="4 6" id="KW-0143">Chaperone</keyword>
<comment type="subunit">
    <text evidence="6">Forms a complex with KhpA.</text>
</comment>
<comment type="caution">
    <text evidence="8">The sequence shown here is derived from an EMBL/GenBank/DDBJ whole genome shotgun (WGS) entry which is preliminary data.</text>
</comment>
<evidence type="ECO:0000256" key="5">
    <source>
        <dbReference type="ARBA" id="ARBA00023316"/>
    </source>
</evidence>
<dbReference type="GO" id="GO:0005737">
    <property type="term" value="C:cytoplasm"/>
    <property type="evidence" value="ECO:0007669"/>
    <property type="project" value="UniProtKB-SubCell"/>
</dbReference>
<gene>
    <name evidence="6" type="primary">khpB</name>
    <name evidence="6" type="synonym">eloR</name>
    <name evidence="8" type="ORF">NK662_22075</name>
</gene>
<dbReference type="InterPro" id="IPR036867">
    <property type="entry name" value="R3H_dom_sf"/>
</dbReference>
<dbReference type="AlphaFoldDB" id="A0AA42BT43"/>
<dbReference type="Proteomes" id="UP001156102">
    <property type="component" value="Unassembled WGS sequence"/>
</dbReference>
<dbReference type="GO" id="GO:0071555">
    <property type="term" value="P:cell wall organization"/>
    <property type="evidence" value="ECO:0007669"/>
    <property type="project" value="UniProtKB-KW"/>
</dbReference>
<comment type="domain">
    <text evidence="6">Has an N-terminal Jag-N domain and 2 RNA-binding domains (KH and R3H).</text>
</comment>
<dbReference type="GO" id="GO:0003723">
    <property type="term" value="F:RNA binding"/>
    <property type="evidence" value="ECO:0007669"/>
    <property type="project" value="UniProtKB-UniRule"/>
</dbReference>
<keyword evidence="2 6" id="KW-0694">RNA-binding</keyword>
<reference evidence="8" key="1">
    <citation type="submission" date="2022-07" db="EMBL/GenBank/DDBJ databases">
        <authorList>
            <person name="Li W.-J."/>
            <person name="Deng Q.-Q."/>
        </authorList>
    </citation>
    <scope>NUCLEOTIDE SEQUENCE</scope>
    <source>
        <strain evidence="8">SYSU M60031</strain>
    </source>
</reference>
<accession>A0AA42BT43</accession>
<dbReference type="InterPro" id="IPR038008">
    <property type="entry name" value="Jag_KH"/>
</dbReference>
<dbReference type="PANTHER" id="PTHR35800:SF1">
    <property type="entry name" value="RNA-BINDING PROTEIN KHPB"/>
    <property type="match status" value="1"/>
</dbReference>
<keyword evidence="9" id="KW-1185">Reference proteome</keyword>
<dbReference type="SMART" id="SM01245">
    <property type="entry name" value="Jag_N"/>
    <property type="match status" value="1"/>
</dbReference>
<feature type="domain" description="R3H" evidence="7">
    <location>
        <begin position="173"/>
        <end position="238"/>
    </location>
</feature>
<evidence type="ECO:0000313" key="9">
    <source>
        <dbReference type="Proteomes" id="UP001156102"/>
    </source>
</evidence>
<dbReference type="SMART" id="SM00393">
    <property type="entry name" value="R3H"/>
    <property type="match status" value="1"/>
</dbReference>
<comment type="function">
    <text evidence="6">A probable RNA chaperone. Forms a complex with KhpA which binds to cellular RNA and controls its expression. Plays a role in peptidoglycan (PG) homeostasis and cell length regulation.</text>
</comment>
<evidence type="ECO:0000259" key="7">
    <source>
        <dbReference type="PROSITE" id="PS51061"/>
    </source>
</evidence>
<dbReference type="InterPro" id="IPR015946">
    <property type="entry name" value="KH_dom-like_a/b"/>
</dbReference>
<proteinExistence type="inferred from homology"/>
<evidence type="ECO:0000256" key="4">
    <source>
        <dbReference type="ARBA" id="ARBA00023186"/>
    </source>
</evidence>
<dbReference type="GO" id="GO:0008360">
    <property type="term" value="P:regulation of cell shape"/>
    <property type="evidence" value="ECO:0007669"/>
    <property type="project" value="UniProtKB-KW"/>
</dbReference>
<organism evidence="8 9">
    <name type="scientific">Ectobacillus ponti</name>
    <dbReference type="NCBI Taxonomy" id="2961894"/>
    <lineage>
        <taxon>Bacteria</taxon>
        <taxon>Bacillati</taxon>
        <taxon>Bacillota</taxon>
        <taxon>Bacilli</taxon>
        <taxon>Bacillales</taxon>
        <taxon>Bacillaceae</taxon>
        <taxon>Ectobacillus</taxon>
    </lineage>
</organism>
<dbReference type="PANTHER" id="PTHR35800">
    <property type="entry name" value="PROTEIN JAG"/>
    <property type="match status" value="1"/>
</dbReference>
<dbReference type="Pfam" id="PF14804">
    <property type="entry name" value="Jag_N"/>
    <property type="match status" value="1"/>
</dbReference>
<dbReference type="SUPFAM" id="SSF82708">
    <property type="entry name" value="R3H domain"/>
    <property type="match status" value="1"/>
</dbReference>
<evidence type="ECO:0000256" key="6">
    <source>
        <dbReference type="HAMAP-Rule" id="MF_00867"/>
    </source>
</evidence>
<comment type="subcellular location">
    <subcellularLocation>
        <location evidence="6">Cytoplasm</location>
    </subcellularLocation>
</comment>
<dbReference type="HAMAP" id="MF_00867">
    <property type="entry name" value="KhpB"/>
    <property type="match status" value="1"/>
</dbReference>
<dbReference type="InterPro" id="IPR034079">
    <property type="entry name" value="R3H_KhpB"/>
</dbReference>
<evidence type="ECO:0000313" key="8">
    <source>
        <dbReference type="EMBL" id="MCP8971214.1"/>
    </source>
</evidence>
<protein>
    <recommendedName>
        <fullName evidence="6">RNA-binding protein KhpB</fullName>
    </recommendedName>
    <alternativeName>
        <fullName evidence="6">RNA-binding protein EloR</fullName>
    </alternativeName>
</protein>
<dbReference type="Gene3D" id="3.30.30.80">
    <property type="entry name" value="probable RNA-binding protein from clostridium symbiosum atcc 14940"/>
    <property type="match status" value="1"/>
</dbReference>
<sequence length="238" mass="26375">MTSEITAKGQTVDEAVQSALQQLGAVREQVDIQVLDQGKKGFLGLFGARPAVVKVALKGQQEEKEEQQESLREAEAIVEEPAAQAEMPMKADPVEEAKLYLEAVIREMGVAAQVETHVKGRDITFTLAGEQVALLIGKRGSTLNSLQYLAQLVANRHTKSYINVTVDAENYREKRRGTLESLAHRLAKQAANTRRKVVLEPMPSFERKVIHQALSHHPYVKTGSEGAEPHRHVVIFPR</sequence>
<dbReference type="Pfam" id="PF13083">
    <property type="entry name" value="KH_KhpA-B"/>
    <property type="match status" value="1"/>
</dbReference>
<dbReference type="EMBL" id="JANCLT010000021">
    <property type="protein sequence ID" value="MCP8971214.1"/>
    <property type="molecule type" value="Genomic_DNA"/>
</dbReference>
<dbReference type="InterPro" id="IPR038247">
    <property type="entry name" value="Jag_N_dom_sf"/>
</dbReference>
<dbReference type="InterPro" id="IPR032782">
    <property type="entry name" value="KhpB_N"/>
</dbReference>
<dbReference type="CDD" id="cd02414">
    <property type="entry name" value="KH-II_Jag"/>
    <property type="match status" value="1"/>
</dbReference>
<dbReference type="InterPro" id="IPR001374">
    <property type="entry name" value="R3H_dom"/>
</dbReference>
<dbReference type="RefSeq" id="WP_254761142.1">
    <property type="nucleotide sequence ID" value="NZ_JANCLT010000021.1"/>
</dbReference>
<name>A0AA42BT43_9BACI</name>
<dbReference type="GO" id="GO:0009252">
    <property type="term" value="P:peptidoglycan biosynthetic process"/>
    <property type="evidence" value="ECO:0007669"/>
    <property type="project" value="UniProtKB-UniRule"/>
</dbReference>
<keyword evidence="1 6" id="KW-0963">Cytoplasm</keyword>
<keyword evidence="3 6" id="KW-0133">Cell shape</keyword>
<evidence type="ECO:0000256" key="3">
    <source>
        <dbReference type="ARBA" id="ARBA00022960"/>
    </source>
</evidence>
<dbReference type="Gene3D" id="3.30.1370.50">
    <property type="entry name" value="R3H-like domain"/>
    <property type="match status" value="1"/>
</dbReference>
<dbReference type="InterPro" id="IPR039247">
    <property type="entry name" value="KhpB"/>
</dbReference>
<evidence type="ECO:0000256" key="1">
    <source>
        <dbReference type="ARBA" id="ARBA00022490"/>
    </source>
</evidence>
<comment type="similarity">
    <text evidence="6">Belongs to the KhpB RNA-binding protein family.</text>
</comment>
<evidence type="ECO:0000256" key="2">
    <source>
        <dbReference type="ARBA" id="ARBA00022884"/>
    </source>
</evidence>
<dbReference type="PROSITE" id="PS51061">
    <property type="entry name" value="R3H"/>
    <property type="match status" value="1"/>
</dbReference>
<dbReference type="Gene3D" id="3.30.300.20">
    <property type="match status" value="1"/>
</dbReference>
<dbReference type="Pfam" id="PF01424">
    <property type="entry name" value="R3H"/>
    <property type="match status" value="1"/>
</dbReference>
<feature type="region of interest" description="Jag_N domain" evidence="6">
    <location>
        <begin position="6"/>
        <end position="56"/>
    </location>
</feature>
<keyword evidence="5 6" id="KW-0961">Cell wall biogenesis/degradation</keyword>
<dbReference type="NCBIfam" id="NF041568">
    <property type="entry name" value="Jag_EloR"/>
    <property type="match status" value="1"/>
</dbReference>
<dbReference type="CDD" id="cd02644">
    <property type="entry name" value="R3H_jag"/>
    <property type="match status" value="1"/>
</dbReference>